<reference evidence="2" key="3">
    <citation type="submission" date="2015-04" db="UniProtKB">
        <authorList>
            <consortium name="EnsemblPlants"/>
        </authorList>
    </citation>
    <scope>IDENTIFICATION</scope>
    <source>
        <strain evidence="2">cv. Jemalong A17</strain>
    </source>
</reference>
<dbReference type="AlphaFoldDB" id="G7ILI2"/>
<keyword evidence="3" id="KW-1185">Reference proteome</keyword>
<protein>
    <submittedName>
        <fullName evidence="1 2">Uncharacterized protein</fullName>
    </submittedName>
</protein>
<dbReference type="HOGENOM" id="CLU_2641791_0_0_1"/>
<name>G7ILI2_MEDTR</name>
<evidence type="ECO:0000313" key="1">
    <source>
        <dbReference type="EMBL" id="AES64012.2"/>
    </source>
</evidence>
<evidence type="ECO:0000313" key="3">
    <source>
        <dbReference type="Proteomes" id="UP000002051"/>
    </source>
</evidence>
<evidence type="ECO:0000313" key="2">
    <source>
        <dbReference type="EnsemblPlants" id="AES64012"/>
    </source>
</evidence>
<accession>G7ILI2</accession>
<reference evidence="1 3" key="1">
    <citation type="journal article" date="2011" name="Nature">
        <title>The Medicago genome provides insight into the evolution of rhizobial symbioses.</title>
        <authorList>
            <person name="Young N.D."/>
            <person name="Debelle F."/>
            <person name="Oldroyd G.E."/>
            <person name="Geurts R."/>
            <person name="Cannon S.B."/>
            <person name="Udvardi M.K."/>
            <person name="Benedito V.A."/>
            <person name="Mayer K.F."/>
            <person name="Gouzy J."/>
            <person name="Schoof H."/>
            <person name="Van de Peer Y."/>
            <person name="Proost S."/>
            <person name="Cook D.R."/>
            <person name="Meyers B.C."/>
            <person name="Spannagl M."/>
            <person name="Cheung F."/>
            <person name="De Mita S."/>
            <person name="Krishnakumar V."/>
            <person name="Gundlach H."/>
            <person name="Zhou S."/>
            <person name="Mudge J."/>
            <person name="Bharti A.K."/>
            <person name="Murray J.D."/>
            <person name="Naoumkina M.A."/>
            <person name="Rosen B."/>
            <person name="Silverstein K.A."/>
            <person name="Tang H."/>
            <person name="Rombauts S."/>
            <person name="Zhao P.X."/>
            <person name="Zhou P."/>
            <person name="Barbe V."/>
            <person name="Bardou P."/>
            <person name="Bechner M."/>
            <person name="Bellec A."/>
            <person name="Berger A."/>
            <person name="Berges H."/>
            <person name="Bidwell S."/>
            <person name="Bisseling T."/>
            <person name="Choisne N."/>
            <person name="Couloux A."/>
            <person name="Denny R."/>
            <person name="Deshpande S."/>
            <person name="Dai X."/>
            <person name="Doyle J.J."/>
            <person name="Dudez A.M."/>
            <person name="Farmer A.D."/>
            <person name="Fouteau S."/>
            <person name="Franken C."/>
            <person name="Gibelin C."/>
            <person name="Gish J."/>
            <person name="Goldstein S."/>
            <person name="Gonzalez A.J."/>
            <person name="Green P.J."/>
            <person name="Hallab A."/>
            <person name="Hartog M."/>
            <person name="Hua A."/>
            <person name="Humphray S.J."/>
            <person name="Jeong D.H."/>
            <person name="Jing Y."/>
            <person name="Jocker A."/>
            <person name="Kenton S.M."/>
            <person name="Kim D.J."/>
            <person name="Klee K."/>
            <person name="Lai H."/>
            <person name="Lang C."/>
            <person name="Lin S."/>
            <person name="Macmil S.L."/>
            <person name="Magdelenat G."/>
            <person name="Matthews L."/>
            <person name="McCorrison J."/>
            <person name="Monaghan E.L."/>
            <person name="Mun J.H."/>
            <person name="Najar F.Z."/>
            <person name="Nicholson C."/>
            <person name="Noirot C."/>
            <person name="O'Bleness M."/>
            <person name="Paule C.R."/>
            <person name="Poulain J."/>
            <person name="Prion F."/>
            <person name="Qin B."/>
            <person name="Qu C."/>
            <person name="Retzel E.F."/>
            <person name="Riddle C."/>
            <person name="Sallet E."/>
            <person name="Samain S."/>
            <person name="Samson N."/>
            <person name="Sanders I."/>
            <person name="Saurat O."/>
            <person name="Scarpelli C."/>
            <person name="Schiex T."/>
            <person name="Segurens B."/>
            <person name="Severin A.J."/>
            <person name="Sherrier D.J."/>
            <person name="Shi R."/>
            <person name="Sims S."/>
            <person name="Singer S.R."/>
            <person name="Sinharoy S."/>
            <person name="Sterck L."/>
            <person name="Viollet A."/>
            <person name="Wang B.B."/>
            <person name="Wang K."/>
            <person name="Wang M."/>
            <person name="Wang X."/>
            <person name="Warfsmann J."/>
            <person name="Weissenbach J."/>
            <person name="White D.D."/>
            <person name="White J.D."/>
            <person name="Wiley G.B."/>
            <person name="Wincker P."/>
            <person name="Xing Y."/>
            <person name="Yang L."/>
            <person name="Yao Z."/>
            <person name="Ying F."/>
            <person name="Zhai J."/>
            <person name="Zhou L."/>
            <person name="Zuber A."/>
            <person name="Denarie J."/>
            <person name="Dixon R.A."/>
            <person name="May G.D."/>
            <person name="Schwartz D.C."/>
            <person name="Rogers J."/>
            <person name="Quetier F."/>
            <person name="Town C.D."/>
            <person name="Roe B.A."/>
        </authorList>
    </citation>
    <scope>NUCLEOTIDE SEQUENCE [LARGE SCALE GENOMIC DNA]</scope>
    <source>
        <strain evidence="1">A17</strain>
        <strain evidence="2 3">cv. Jemalong A17</strain>
    </source>
</reference>
<sequence length="77" mass="8627">MGLCCYGRCYLRLHRWFDQSVALLLFGGSVVADKICGRFDVVQFQNPKGSVDFKNPKWSGVTNVLESSLDLGSYVYA</sequence>
<dbReference type="PaxDb" id="3880-AES64012"/>
<gene>
    <name evidence="1" type="ordered locus">MTR_2g015820</name>
</gene>
<accession>A0A0C3UY23</accession>
<proteinExistence type="predicted"/>
<dbReference type="Proteomes" id="UP000002051">
    <property type="component" value="Chromosome 2"/>
</dbReference>
<dbReference type="EMBL" id="CM001218">
    <property type="protein sequence ID" value="AES64012.2"/>
    <property type="molecule type" value="Genomic_DNA"/>
</dbReference>
<organism evidence="1 3">
    <name type="scientific">Medicago truncatula</name>
    <name type="common">Barrel medic</name>
    <name type="synonym">Medicago tribuloides</name>
    <dbReference type="NCBI Taxonomy" id="3880"/>
    <lineage>
        <taxon>Eukaryota</taxon>
        <taxon>Viridiplantae</taxon>
        <taxon>Streptophyta</taxon>
        <taxon>Embryophyta</taxon>
        <taxon>Tracheophyta</taxon>
        <taxon>Spermatophyta</taxon>
        <taxon>Magnoliopsida</taxon>
        <taxon>eudicotyledons</taxon>
        <taxon>Gunneridae</taxon>
        <taxon>Pentapetalae</taxon>
        <taxon>rosids</taxon>
        <taxon>fabids</taxon>
        <taxon>Fabales</taxon>
        <taxon>Fabaceae</taxon>
        <taxon>Papilionoideae</taxon>
        <taxon>50 kb inversion clade</taxon>
        <taxon>NPAAA clade</taxon>
        <taxon>Hologalegina</taxon>
        <taxon>IRL clade</taxon>
        <taxon>Trifolieae</taxon>
        <taxon>Medicago</taxon>
    </lineage>
</organism>
<reference evidence="1 3" key="2">
    <citation type="journal article" date="2014" name="BMC Genomics">
        <title>An improved genome release (version Mt4.0) for the model legume Medicago truncatula.</title>
        <authorList>
            <person name="Tang H."/>
            <person name="Krishnakumar V."/>
            <person name="Bidwell S."/>
            <person name="Rosen B."/>
            <person name="Chan A."/>
            <person name="Zhou S."/>
            <person name="Gentzbittel L."/>
            <person name="Childs K.L."/>
            <person name="Yandell M."/>
            <person name="Gundlach H."/>
            <person name="Mayer K.F."/>
            <person name="Schwartz D.C."/>
            <person name="Town C.D."/>
        </authorList>
    </citation>
    <scope>GENOME REANNOTATION</scope>
    <source>
        <strain evidence="2 3">cv. Jemalong A17</strain>
    </source>
</reference>
<dbReference type="EnsemblPlants" id="AES64012">
    <property type="protein sequence ID" value="AES64012"/>
    <property type="gene ID" value="MTR_2g015820"/>
</dbReference>